<evidence type="ECO:0000313" key="3">
    <source>
        <dbReference type="EMBL" id="KAJ4362260.1"/>
    </source>
</evidence>
<feature type="domain" description="Heterokaryon incompatibility" evidence="2">
    <location>
        <begin position="129"/>
        <end position="300"/>
    </location>
</feature>
<dbReference type="EMBL" id="JAPEUY010000021">
    <property type="protein sequence ID" value="KAJ4362260.1"/>
    <property type="molecule type" value="Genomic_DNA"/>
</dbReference>
<dbReference type="Pfam" id="PF06985">
    <property type="entry name" value="HET"/>
    <property type="match status" value="1"/>
</dbReference>
<sequence>MAPGHKRKATETAAPLPRKVLKRNQRGRVERETVQFWDKHSPQIMTPEEVKRKFFHAAKRASQLKQFKLLYEYERIHSHEVRLLFINPAKRRDMDLFVSIQKFEDSDVGADPKQEYEDSDVGADPKQEYEALSYHWGPGPADKPVFLSSREVLPKVPISDLAQLRVLVPDYDKGQRFYVRPNLDKALRYLRHTTEIVILWVDAICINQSDEEIEKPAQIAKMKSIYNKASNVCIWLGDGKTDGKNDRTIDFQAAMDFSQRIIQLKELDKILDDIKSTRSWSNLLDLMRCSWFSRRWVIQELALAREATVHCGDKHVPWQEFADAIGLFALNFDRIRVLFRQSQEDTIFQNYKNFDELEPLGAKVLVDAITNTFRKNADDSIFEPVSDLETLVSSLSFFESSDPRDTIFALLNIASESVLPEPSIPGVVKPPQPNYQRDILEVYSDFLEWVVYSSQSLDILCRHWAIPEREKPGGRKNPTPLITLPSWIQTILKSPWGYQEQSFNGRINGDSIVGKAGRRRYNASRWRKPEVRFGARRTPFSSPQIIEGSTALVATRQNFPEPAGTSTSHRLFVKGIEIGAVNWTYGPVSRGVVTKECLEKGGWKSQDRMTKVPDKLWRTLVADRTADGENPPPWYHRAALHCMALADNNDHIGTHELLDRGNSADGRLPQIVTEYLKRVQAVTWNRKFIEATPQINQQAPEPNGLGSQPINMEPYFGLGPPDTVYGDRICILFGCSVPCILRPCLDKVKGSSYYTFVGEAYIYGRMDGEALAMLSVDELKYKTTEFLIL</sequence>
<dbReference type="InterPro" id="IPR052895">
    <property type="entry name" value="HetReg/Transcr_Mod"/>
</dbReference>
<keyword evidence="4" id="KW-1185">Reference proteome</keyword>
<name>A0A9W8XZG8_9PLEO</name>
<dbReference type="PANTHER" id="PTHR24148:SF64">
    <property type="entry name" value="HETEROKARYON INCOMPATIBILITY DOMAIN-CONTAINING PROTEIN"/>
    <property type="match status" value="1"/>
</dbReference>
<protein>
    <recommendedName>
        <fullName evidence="2">Heterokaryon incompatibility domain-containing protein</fullName>
    </recommendedName>
</protein>
<proteinExistence type="predicted"/>
<gene>
    <name evidence="3" type="ORF">N0V83_010353</name>
</gene>
<dbReference type="OrthoDB" id="3477286at2759"/>
<reference evidence="3" key="1">
    <citation type="submission" date="2022-10" db="EMBL/GenBank/DDBJ databases">
        <title>Tapping the CABI collections for fungal endophytes: first genome assemblies for Collariella, Neodidymelliopsis, Ascochyta clinopodiicola, Didymella pomorum, Didymosphaeria variabile, Neocosmospora piperis and Neocucurbitaria cava.</title>
        <authorList>
            <person name="Hill R."/>
        </authorList>
    </citation>
    <scope>NUCLEOTIDE SEQUENCE</scope>
    <source>
        <strain evidence="3">IMI 356814</strain>
    </source>
</reference>
<comment type="caution">
    <text evidence="3">The sequence shown here is derived from an EMBL/GenBank/DDBJ whole genome shotgun (WGS) entry which is preliminary data.</text>
</comment>
<accession>A0A9W8XZG8</accession>
<dbReference type="AlphaFoldDB" id="A0A9W8XZG8"/>
<dbReference type="Proteomes" id="UP001140560">
    <property type="component" value="Unassembled WGS sequence"/>
</dbReference>
<dbReference type="PANTHER" id="PTHR24148">
    <property type="entry name" value="ANKYRIN REPEAT DOMAIN-CONTAINING PROTEIN 39 HOMOLOG-RELATED"/>
    <property type="match status" value="1"/>
</dbReference>
<evidence type="ECO:0000256" key="1">
    <source>
        <dbReference type="SAM" id="MobiDB-lite"/>
    </source>
</evidence>
<evidence type="ECO:0000259" key="2">
    <source>
        <dbReference type="Pfam" id="PF06985"/>
    </source>
</evidence>
<evidence type="ECO:0000313" key="4">
    <source>
        <dbReference type="Proteomes" id="UP001140560"/>
    </source>
</evidence>
<dbReference type="Pfam" id="PF26639">
    <property type="entry name" value="Het-6_barrel"/>
    <property type="match status" value="1"/>
</dbReference>
<organism evidence="3 4">
    <name type="scientific">Neocucurbitaria cava</name>
    <dbReference type="NCBI Taxonomy" id="798079"/>
    <lineage>
        <taxon>Eukaryota</taxon>
        <taxon>Fungi</taxon>
        <taxon>Dikarya</taxon>
        <taxon>Ascomycota</taxon>
        <taxon>Pezizomycotina</taxon>
        <taxon>Dothideomycetes</taxon>
        <taxon>Pleosporomycetidae</taxon>
        <taxon>Pleosporales</taxon>
        <taxon>Pleosporineae</taxon>
        <taxon>Cucurbitariaceae</taxon>
        <taxon>Neocucurbitaria</taxon>
    </lineage>
</organism>
<dbReference type="InterPro" id="IPR010730">
    <property type="entry name" value="HET"/>
</dbReference>
<feature type="region of interest" description="Disordered" evidence="1">
    <location>
        <begin position="1"/>
        <end position="27"/>
    </location>
</feature>